<keyword evidence="5" id="KW-0808">Transferase</keyword>
<dbReference type="EMBL" id="LAZR01014778">
    <property type="protein sequence ID" value="KKM15989.1"/>
    <property type="molecule type" value="Genomic_DNA"/>
</dbReference>
<name>A0A0F9I8K7_9ZZZZ</name>
<sequence>MTQANLSHRLSAQDATFLYFEREDAPMHIGSVAVFQGEIPYERFAKNLEEKLHLIPRYRQRVISAPLNIAHPTWEFDPAFNIRKHVIPVRLDPPGNDDQLREMAARLFQGMLSRDKALWEIYLVQGLEGDRSALVSKVHHCLVDGVSGIELLMVVLDVSPNPPPPTSEPYDPPPIPDAASRFFDALFDRMADSLKATADIQKALLNTVDNPASLRSVSRALETALPYFTRPGQRAPFNQAFSGERKLAWSECSFQEVRAIRKAAGGTVNDVILAMLGGALSRYYEAHGLDTEGQVARVLTPVNVRREDERGSLGNRISMILVEVPLGLRNPIERLNVVHERMESLKRNHIADGMELASESLGNLPPMLQAMLGSLPMPPNTVANLVCTNVPGPMIPLYSVGHPLEAHYPLVPIAWEMGVGCAVTSYNQKLYFGLIADAKAAPDVDRLGDFLQQSYVELRSAAGVTATEAATVATKTKARPKPRRRAAPAKEQPLAADAG</sequence>
<evidence type="ECO:0000256" key="7">
    <source>
        <dbReference type="ARBA" id="ARBA00023315"/>
    </source>
</evidence>
<feature type="compositionally biased region" description="Basic residues" evidence="9">
    <location>
        <begin position="476"/>
        <end position="487"/>
    </location>
</feature>
<protein>
    <recommendedName>
        <fullName evidence="3">diacylglycerol O-acyltransferase</fullName>
        <ecNumber evidence="3">2.3.1.20</ecNumber>
    </recommendedName>
</protein>
<dbReference type="GO" id="GO:0005886">
    <property type="term" value="C:plasma membrane"/>
    <property type="evidence" value="ECO:0007669"/>
    <property type="project" value="TreeGrafter"/>
</dbReference>
<feature type="region of interest" description="Disordered" evidence="9">
    <location>
        <begin position="469"/>
        <end position="499"/>
    </location>
</feature>
<organism evidence="12">
    <name type="scientific">marine sediment metagenome</name>
    <dbReference type="NCBI Taxonomy" id="412755"/>
    <lineage>
        <taxon>unclassified sequences</taxon>
        <taxon>metagenomes</taxon>
        <taxon>ecological metagenomes</taxon>
    </lineage>
</organism>
<dbReference type="InterPro" id="IPR009721">
    <property type="entry name" value="O-acyltransferase_WSD1_C"/>
</dbReference>
<evidence type="ECO:0000256" key="1">
    <source>
        <dbReference type="ARBA" id="ARBA00004771"/>
    </source>
</evidence>
<dbReference type="EC" id="2.3.1.20" evidence="3"/>
<keyword evidence="7" id="KW-0012">Acyltransferase</keyword>
<dbReference type="PANTHER" id="PTHR31650:SF1">
    <property type="entry name" value="WAX ESTER SYNTHASE_DIACYLGLYCEROL ACYLTRANSFERASE 4-RELATED"/>
    <property type="match status" value="1"/>
</dbReference>
<reference evidence="12" key="1">
    <citation type="journal article" date="2015" name="Nature">
        <title>Complex archaea that bridge the gap between prokaryotes and eukaryotes.</title>
        <authorList>
            <person name="Spang A."/>
            <person name="Saw J.H."/>
            <person name="Jorgensen S.L."/>
            <person name="Zaremba-Niedzwiedzka K."/>
            <person name="Martijn J."/>
            <person name="Lind A.E."/>
            <person name="van Eijk R."/>
            <person name="Schleper C."/>
            <person name="Guy L."/>
            <person name="Ettema T.J."/>
        </authorList>
    </citation>
    <scope>NUCLEOTIDE SEQUENCE</scope>
</reference>
<evidence type="ECO:0000256" key="6">
    <source>
        <dbReference type="ARBA" id="ARBA00023098"/>
    </source>
</evidence>
<gene>
    <name evidence="12" type="ORF">LCGC14_1690380</name>
</gene>
<dbReference type="GO" id="GO:0071731">
    <property type="term" value="P:response to nitric oxide"/>
    <property type="evidence" value="ECO:0007669"/>
    <property type="project" value="TreeGrafter"/>
</dbReference>
<dbReference type="GO" id="GO:0001666">
    <property type="term" value="P:response to hypoxia"/>
    <property type="evidence" value="ECO:0007669"/>
    <property type="project" value="TreeGrafter"/>
</dbReference>
<evidence type="ECO:0000256" key="8">
    <source>
        <dbReference type="ARBA" id="ARBA00048109"/>
    </source>
</evidence>
<dbReference type="Pfam" id="PF06974">
    <property type="entry name" value="WS_DGAT_C"/>
    <property type="match status" value="1"/>
</dbReference>
<comment type="catalytic activity">
    <reaction evidence="8">
        <text>an acyl-CoA + a 1,2-diacyl-sn-glycerol = a triacyl-sn-glycerol + CoA</text>
        <dbReference type="Rhea" id="RHEA:10868"/>
        <dbReference type="ChEBI" id="CHEBI:17815"/>
        <dbReference type="ChEBI" id="CHEBI:57287"/>
        <dbReference type="ChEBI" id="CHEBI:58342"/>
        <dbReference type="ChEBI" id="CHEBI:64615"/>
        <dbReference type="EC" id="2.3.1.20"/>
    </reaction>
</comment>
<feature type="domain" description="O-acyltransferase WSD1 C-terminal" evidence="11">
    <location>
        <begin position="314"/>
        <end position="458"/>
    </location>
</feature>
<dbReference type="GO" id="GO:0004144">
    <property type="term" value="F:diacylglycerol O-acyltransferase activity"/>
    <property type="evidence" value="ECO:0007669"/>
    <property type="project" value="UniProtKB-EC"/>
</dbReference>
<dbReference type="AlphaFoldDB" id="A0A0F9I8K7"/>
<evidence type="ECO:0000256" key="3">
    <source>
        <dbReference type="ARBA" id="ARBA00013244"/>
    </source>
</evidence>
<comment type="pathway">
    <text evidence="1">Glycerolipid metabolism; triacylglycerol biosynthesis.</text>
</comment>
<comment type="caution">
    <text evidence="12">The sequence shown here is derived from an EMBL/GenBank/DDBJ whole genome shotgun (WGS) entry which is preliminary data.</text>
</comment>
<accession>A0A0F9I8K7</accession>
<feature type="domain" description="O-acyltransferase WSD1-like N-terminal" evidence="10">
    <location>
        <begin position="10"/>
        <end position="272"/>
    </location>
</feature>
<keyword evidence="4" id="KW-0444">Lipid biosynthesis</keyword>
<dbReference type="SUPFAM" id="SSF52777">
    <property type="entry name" value="CoA-dependent acyltransferases"/>
    <property type="match status" value="1"/>
</dbReference>
<comment type="pathway">
    <text evidence="2">Lipid metabolism.</text>
</comment>
<dbReference type="InterPro" id="IPR004255">
    <property type="entry name" value="O-acyltransferase_WSD1_N"/>
</dbReference>
<evidence type="ECO:0000256" key="5">
    <source>
        <dbReference type="ARBA" id="ARBA00022679"/>
    </source>
</evidence>
<evidence type="ECO:0000256" key="4">
    <source>
        <dbReference type="ARBA" id="ARBA00022516"/>
    </source>
</evidence>
<dbReference type="InterPro" id="IPR014292">
    <property type="entry name" value="Acyl_transf_WS/DGAT"/>
</dbReference>
<dbReference type="GO" id="GO:0051701">
    <property type="term" value="P:biological process involved in interaction with host"/>
    <property type="evidence" value="ECO:0007669"/>
    <property type="project" value="TreeGrafter"/>
</dbReference>
<dbReference type="Pfam" id="PF03007">
    <property type="entry name" value="WS_DGAT_cat"/>
    <property type="match status" value="1"/>
</dbReference>
<evidence type="ECO:0000256" key="9">
    <source>
        <dbReference type="SAM" id="MobiDB-lite"/>
    </source>
</evidence>
<proteinExistence type="predicted"/>
<evidence type="ECO:0000259" key="10">
    <source>
        <dbReference type="Pfam" id="PF03007"/>
    </source>
</evidence>
<dbReference type="GO" id="GO:0019432">
    <property type="term" value="P:triglyceride biosynthetic process"/>
    <property type="evidence" value="ECO:0007669"/>
    <property type="project" value="UniProtKB-UniPathway"/>
</dbReference>
<evidence type="ECO:0000259" key="11">
    <source>
        <dbReference type="Pfam" id="PF06974"/>
    </source>
</evidence>
<dbReference type="NCBIfam" id="TIGR02946">
    <property type="entry name" value="acyl_WS_DGAT"/>
    <property type="match status" value="1"/>
</dbReference>
<dbReference type="InterPro" id="IPR045034">
    <property type="entry name" value="O-acyltransferase_WSD1-like"/>
</dbReference>
<dbReference type="PANTHER" id="PTHR31650">
    <property type="entry name" value="O-ACYLTRANSFERASE (WSD1-LIKE) FAMILY PROTEIN"/>
    <property type="match status" value="1"/>
</dbReference>
<keyword evidence="6" id="KW-0443">Lipid metabolism</keyword>
<evidence type="ECO:0000313" key="12">
    <source>
        <dbReference type="EMBL" id="KKM15989.1"/>
    </source>
</evidence>
<dbReference type="UniPathway" id="UPA00282"/>
<evidence type="ECO:0000256" key="2">
    <source>
        <dbReference type="ARBA" id="ARBA00005189"/>
    </source>
</evidence>